<dbReference type="GO" id="GO:0016020">
    <property type="term" value="C:membrane"/>
    <property type="evidence" value="ECO:0007669"/>
    <property type="project" value="InterPro"/>
</dbReference>
<sequence length="104" mass="11349">MTAEKVFAKSDVKDLLGLSKASADAILANCTTTIEFAAAQTDDVADTDRLVSMEKTHELRYSDLRLSTAPPKSGKCVGVAIPNLLRYRDSVVVHDPIKDSKQRK</sequence>
<gene>
    <name evidence="1" type="ORF">ALQ30_200521</name>
</gene>
<proteinExistence type="predicted"/>
<dbReference type="InterPro" id="IPR003688">
    <property type="entry name" value="TraG/VirD4"/>
</dbReference>
<dbReference type="RefSeq" id="WP_261982839.1">
    <property type="nucleotide sequence ID" value="NZ_RBQE01000401.1"/>
</dbReference>
<evidence type="ECO:0000313" key="1">
    <source>
        <dbReference type="EMBL" id="RMP02116.1"/>
    </source>
</evidence>
<dbReference type="Pfam" id="PF02534">
    <property type="entry name" value="T4SS-DNA_transf"/>
    <property type="match status" value="1"/>
</dbReference>
<protein>
    <submittedName>
        <fullName evidence="1">Uncharacterized protein</fullName>
    </submittedName>
</protein>
<organism evidence="1 2">
    <name type="scientific">Pseudomonas syringae pv. persicae</name>
    <dbReference type="NCBI Taxonomy" id="237306"/>
    <lineage>
        <taxon>Bacteria</taxon>
        <taxon>Pseudomonadati</taxon>
        <taxon>Pseudomonadota</taxon>
        <taxon>Gammaproteobacteria</taxon>
        <taxon>Pseudomonadales</taxon>
        <taxon>Pseudomonadaceae</taxon>
        <taxon>Pseudomonas</taxon>
    </lineage>
</organism>
<dbReference type="EMBL" id="RBQE01000401">
    <property type="protein sequence ID" value="RMP02116.1"/>
    <property type="molecule type" value="Genomic_DNA"/>
</dbReference>
<name>A0A3M4A776_9PSED</name>
<reference evidence="1 2" key="1">
    <citation type="submission" date="2018-08" db="EMBL/GenBank/DDBJ databases">
        <title>Recombination of ecologically and evolutionarily significant loci maintains genetic cohesion in the Pseudomonas syringae species complex.</title>
        <authorList>
            <person name="Dillon M."/>
            <person name="Thakur S."/>
            <person name="Almeida R.N.D."/>
            <person name="Weir B.S."/>
            <person name="Guttman D.S."/>
        </authorList>
    </citation>
    <scope>NUCLEOTIDE SEQUENCE [LARGE SCALE GENOMIC DNA]</scope>
    <source>
        <strain evidence="1 2">ICMP 3706</strain>
    </source>
</reference>
<evidence type="ECO:0000313" key="2">
    <source>
        <dbReference type="Proteomes" id="UP000281604"/>
    </source>
</evidence>
<comment type="caution">
    <text evidence="1">The sequence shown here is derived from an EMBL/GenBank/DDBJ whole genome shotgun (WGS) entry which is preliminary data.</text>
</comment>
<dbReference type="Proteomes" id="UP000281604">
    <property type="component" value="Unassembled WGS sequence"/>
</dbReference>
<accession>A0A3M4A776</accession>
<dbReference type="AlphaFoldDB" id="A0A3M4A776"/>